<evidence type="ECO:0000313" key="3">
    <source>
        <dbReference type="Proteomes" id="UP000285832"/>
    </source>
</evidence>
<feature type="region of interest" description="Disordered" evidence="1">
    <location>
        <begin position="1"/>
        <end position="25"/>
    </location>
</feature>
<feature type="compositionally biased region" description="Basic and acidic residues" evidence="1">
    <location>
        <begin position="1"/>
        <end position="15"/>
    </location>
</feature>
<name>A0A415D2R2_9FIRM</name>
<gene>
    <name evidence="2" type="ORF">DW116_09700</name>
</gene>
<dbReference type="Proteomes" id="UP000285832">
    <property type="component" value="Unassembled WGS sequence"/>
</dbReference>
<dbReference type="EMBL" id="QRMI01000024">
    <property type="protein sequence ID" value="RHJ60295.1"/>
    <property type="molecule type" value="Genomic_DNA"/>
</dbReference>
<evidence type="ECO:0000313" key="2">
    <source>
        <dbReference type="EMBL" id="RHJ60295.1"/>
    </source>
</evidence>
<reference evidence="2 3" key="1">
    <citation type="submission" date="2018-08" db="EMBL/GenBank/DDBJ databases">
        <title>A genome reference for cultivated species of the human gut microbiota.</title>
        <authorList>
            <person name="Zou Y."/>
            <person name="Xue W."/>
            <person name="Luo G."/>
        </authorList>
    </citation>
    <scope>NUCLEOTIDE SEQUENCE [LARGE SCALE GENOMIC DNA]</scope>
    <source>
        <strain evidence="2 3">AM09-9</strain>
    </source>
</reference>
<organism evidence="2 3">
    <name type="scientific">[Ruminococcus] lactaris</name>
    <dbReference type="NCBI Taxonomy" id="46228"/>
    <lineage>
        <taxon>Bacteria</taxon>
        <taxon>Bacillati</taxon>
        <taxon>Bacillota</taxon>
        <taxon>Clostridia</taxon>
        <taxon>Lachnospirales</taxon>
        <taxon>Lachnospiraceae</taxon>
        <taxon>Mediterraneibacter</taxon>
    </lineage>
</organism>
<evidence type="ECO:0000256" key="1">
    <source>
        <dbReference type="SAM" id="MobiDB-lite"/>
    </source>
</evidence>
<protein>
    <submittedName>
        <fullName evidence="2">Uncharacterized protein</fullName>
    </submittedName>
</protein>
<proteinExistence type="predicted"/>
<sequence>MPNEKRKGDKIMSRRTDKKKLKRMNESAVSQASVTVATVSTVKADDAATAAETTAPVSQPSAAYDLYIQYQGADYNAEELASQILEKCKAEGMDSADLKIYVKPEDKKAYYACAGGNSYIEL</sequence>
<comment type="caution">
    <text evidence="2">The sequence shown here is derived from an EMBL/GenBank/DDBJ whole genome shotgun (WGS) entry which is preliminary data.</text>
</comment>
<dbReference type="Pfam" id="PF20069">
    <property type="entry name" value="DUF6465"/>
    <property type="match status" value="1"/>
</dbReference>
<dbReference type="InterPro" id="IPR046313">
    <property type="entry name" value="DUF6465"/>
</dbReference>
<dbReference type="AlphaFoldDB" id="A0A415D2R2"/>
<accession>A0A415D2R2</accession>